<keyword evidence="9" id="KW-0965">Cell junction</keyword>
<dbReference type="AlphaFoldDB" id="A0A3Q0DYC8"/>
<feature type="region of interest" description="Disordered" evidence="12">
    <location>
        <begin position="721"/>
        <end position="749"/>
    </location>
</feature>
<dbReference type="GO" id="GO:0005886">
    <property type="term" value="C:plasma membrane"/>
    <property type="evidence" value="ECO:0007669"/>
    <property type="project" value="UniProtKB-SubCell"/>
</dbReference>
<feature type="region of interest" description="Disordered" evidence="12">
    <location>
        <begin position="471"/>
        <end position="495"/>
    </location>
</feature>
<feature type="domain" description="SoHo" evidence="14">
    <location>
        <begin position="212"/>
        <end position="269"/>
    </location>
</feature>
<dbReference type="PANTHER" id="PTHR14167">
    <property type="entry name" value="SH3 DOMAIN-CONTAINING"/>
    <property type="match status" value="1"/>
</dbReference>
<dbReference type="PROSITE" id="PS50002">
    <property type="entry name" value="SH3"/>
    <property type="match status" value="3"/>
</dbReference>
<evidence type="ECO:0000313" key="15">
    <source>
        <dbReference type="Proteomes" id="UP000189704"/>
    </source>
</evidence>
<dbReference type="CDD" id="cd11916">
    <property type="entry name" value="SH3_Sorbs1_3"/>
    <property type="match status" value="1"/>
</dbReference>
<keyword evidence="7" id="KW-0597">Phosphoprotein</keyword>
<dbReference type="InterPro" id="IPR035610">
    <property type="entry name" value="SORBS1_SH3_1"/>
</dbReference>
<keyword evidence="4 11" id="KW-0728">SH3 domain</keyword>
<keyword evidence="6" id="KW-0963">Cytoplasm</keyword>
<dbReference type="FunFam" id="2.30.30.40:FF:000001">
    <property type="entry name" value="Sorbin and SH3 domain-containing protein 1 isoform 2"/>
    <property type="match status" value="1"/>
</dbReference>
<comment type="subcellular location">
    <subcellularLocation>
        <location evidence="2">Cell junction</location>
        <location evidence="2">Focal adhesion</location>
    </subcellularLocation>
    <subcellularLocation>
        <location evidence="1">Cell membrane</location>
    </subcellularLocation>
    <subcellularLocation>
        <location evidence="3">Cytoplasm</location>
    </subcellularLocation>
</comment>
<dbReference type="GeneID" id="103262583"/>
<evidence type="ECO:0000259" key="14">
    <source>
        <dbReference type="PROSITE" id="PS50831"/>
    </source>
</evidence>
<dbReference type="GO" id="GO:0005634">
    <property type="term" value="C:nucleus"/>
    <property type="evidence" value="ECO:0007669"/>
    <property type="project" value="TreeGrafter"/>
</dbReference>
<accession>A0A3Q0DYC8</accession>
<evidence type="ECO:0000256" key="4">
    <source>
        <dbReference type="ARBA" id="ARBA00022443"/>
    </source>
</evidence>
<evidence type="ECO:0000256" key="7">
    <source>
        <dbReference type="ARBA" id="ARBA00022553"/>
    </source>
</evidence>
<dbReference type="FunFam" id="2.30.30.40:FF:000003">
    <property type="entry name" value="Sorbin and SH3 domain-containing protein 1 isoform 2"/>
    <property type="match status" value="1"/>
</dbReference>
<dbReference type="Pfam" id="PF14604">
    <property type="entry name" value="SH3_9"/>
    <property type="match status" value="1"/>
</dbReference>
<dbReference type="Pfam" id="PF00018">
    <property type="entry name" value="SH3_1"/>
    <property type="match status" value="1"/>
</dbReference>
<name>A0A3Q0DYC8_CARSF</name>
<evidence type="ECO:0000256" key="12">
    <source>
        <dbReference type="SAM" id="MobiDB-lite"/>
    </source>
</evidence>
<dbReference type="SUPFAM" id="SSF50044">
    <property type="entry name" value="SH3-domain"/>
    <property type="match status" value="3"/>
</dbReference>
<keyword evidence="8" id="KW-0677">Repeat</keyword>
<evidence type="ECO:0000256" key="6">
    <source>
        <dbReference type="ARBA" id="ARBA00022490"/>
    </source>
</evidence>
<feature type="compositionally biased region" description="Polar residues" evidence="12">
    <location>
        <begin position="74"/>
        <end position="97"/>
    </location>
</feature>
<dbReference type="CTD" id="10580"/>
<feature type="region of interest" description="Disordered" evidence="12">
    <location>
        <begin position="1"/>
        <end position="233"/>
    </location>
</feature>
<evidence type="ECO:0000256" key="10">
    <source>
        <dbReference type="ARBA" id="ARBA00023136"/>
    </source>
</evidence>
<evidence type="ECO:0000256" key="3">
    <source>
        <dbReference type="ARBA" id="ARBA00004496"/>
    </source>
</evidence>
<dbReference type="PANTHER" id="PTHR14167:SF64">
    <property type="entry name" value="SORBIN AND SH3 DOMAIN-CONTAINING PROTEIN 1"/>
    <property type="match status" value="1"/>
</dbReference>
<dbReference type="SMART" id="SM00326">
    <property type="entry name" value="SH3"/>
    <property type="match status" value="3"/>
</dbReference>
<dbReference type="InterPro" id="IPR036028">
    <property type="entry name" value="SH3-like_dom_sf"/>
</dbReference>
<proteinExistence type="predicted"/>
<dbReference type="CDD" id="cd11919">
    <property type="entry name" value="SH3_Sorbs1_1"/>
    <property type="match status" value="1"/>
</dbReference>
<dbReference type="InterPro" id="IPR050384">
    <property type="entry name" value="Endophilin_SH3RF"/>
</dbReference>
<evidence type="ECO:0000313" key="16">
    <source>
        <dbReference type="RefSeq" id="XP_021569134.1"/>
    </source>
</evidence>
<evidence type="ECO:0000256" key="11">
    <source>
        <dbReference type="PROSITE-ProRule" id="PRU00192"/>
    </source>
</evidence>
<dbReference type="Proteomes" id="UP000189704">
    <property type="component" value="Unplaced"/>
</dbReference>
<dbReference type="PROSITE" id="PS50831">
    <property type="entry name" value="SOHO"/>
    <property type="match status" value="1"/>
</dbReference>
<evidence type="ECO:0000256" key="5">
    <source>
        <dbReference type="ARBA" id="ARBA00022475"/>
    </source>
</evidence>
<dbReference type="RefSeq" id="XP_021569134.1">
    <property type="nucleotide sequence ID" value="XM_021713459.1"/>
</dbReference>
<gene>
    <name evidence="16" type="primary">SORBS1</name>
</gene>
<dbReference type="InterPro" id="IPR003127">
    <property type="entry name" value="SoHo_dom"/>
</dbReference>
<feature type="region of interest" description="Disordered" evidence="12">
    <location>
        <begin position="400"/>
        <end position="431"/>
    </location>
</feature>
<evidence type="ECO:0000259" key="13">
    <source>
        <dbReference type="PROSITE" id="PS50002"/>
    </source>
</evidence>
<keyword evidence="10" id="KW-0472">Membrane</keyword>
<dbReference type="PRINTS" id="PR00452">
    <property type="entry name" value="SH3DOMAIN"/>
</dbReference>
<dbReference type="InterPro" id="IPR035611">
    <property type="entry name" value="SORBS1_SH3_2"/>
</dbReference>
<dbReference type="PRINTS" id="PR00499">
    <property type="entry name" value="P67PHOX"/>
</dbReference>
<feature type="domain" description="SH3" evidence="13">
    <location>
        <begin position="571"/>
        <end position="630"/>
    </location>
</feature>
<organism evidence="15 16">
    <name type="scientific">Carlito syrichta</name>
    <name type="common">Philippine tarsier</name>
    <name type="synonym">Tarsius syrichta</name>
    <dbReference type="NCBI Taxonomy" id="1868482"/>
    <lineage>
        <taxon>Eukaryota</taxon>
        <taxon>Metazoa</taxon>
        <taxon>Chordata</taxon>
        <taxon>Craniata</taxon>
        <taxon>Vertebrata</taxon>
        <taxon>Euteleostomi</taxon>
        <taxon>Mammalia</taxon>
        <taxon>Eutheria</taxon>
        <taxon>Euarchontoglires</taxon>
        <taxon>Primates</taxon>
        <taxon>Haplorrhini</taxon>
        <taxon>Tarsiiformes</taxon>
        <taxon>Tarsiidae</taxon>
        <taxon>Carlito</taxon>
    </lineage>
</organism>
<feature type="compositionally biased region" description="Polar residues" evidence="12">
    <location>
        <begin position="133"/>
        <end position="154"/>
    </location>
</feature>
<feature type="compositionally biased region" description="Low complexity" evidence="12">
    <location>
        <begin position="45"/>
        <end position="58"/>
    </location>
</feature>
<dbReference type="GO" id="GO:0005737">
    <property type="term" value="C:cytoplasm"/>
    <property type="evidence" value="ECO:0007669"/>
    <property type="project" value="UniProtKB-SubCell"/>
</dbReference>
<evidence type="ECO:0000256" key="8">
    <source>
        <dbReference type="ARBA" id="ARBA00022737"/>
    </source>
</evidence>
<keyword evidence="5" id="KW-1003">Cell membrane</keyword>
<sequence length="812" mass="91116">MSSEWDVGASKAVVNGLAPGSDGQDKDMDPTKICTGKGAVTLRASSSCKELSSSSPASPQETPQHESKPGLEPETSSTDEWRLSSSADANGNAQPSSLAAKGYRSVHPNLPSDKPQGSSPLLNEDSSSRAETDSQAFTPASKPSSAYPSTTIVNPTIVLLQHNREQQKRLNSLSDSVSERRVGEQDSAPPQEKPTSPSRAPEKRLKSDSRRVVKSAQDLSNVSMDEVGIPLRNTERSKDWYKTMFKQIHKLNRDDDSDLYSPRYSFSEDTKSPLSVPRSKSEMSYIDSEKVVKRSATLPLPARSSSLKSSPERNDWEPPDKKVDTRKYRAEPKSIYEYQPGKSSVLTNEKMSRDISPEEIDLKNEPWYKFFSELEFGKPTNLNKDLDLCQTELEADLEKVETLNKAPSADVPQSSAISPTPESSSEPPGYIYSSNFHAVKRESEGAPGELASLENERQIYKSVLEGGDIPLQGLSGLKRPSSSASTKDSESPRHFIPADYLESTEEFIRRRHDDKEKLLADQRRLKREQEEADIAARRHTGVIPTHHQFITNERFGDLLNIDDTAKRKSGSEMRPARAKYDFKAQTLKELPLQKGDIVYIYKQIDQNWYEGEHHGRVGIFPRTYIELLPPAEKAQPKKLAPVQVLEYGEATAKFNFNGDTQVEMSFRKGERIALLRQVDENWYEGRIPGTSRQGIFPITYVDVIKRPLVKNPVDYIDLPFSSSPSRSATASPQQPQAQQRRVTPDRSQTSQDLFSYQALYSYIPQNDDELELRDGDIVDVMEKCDDGWFVGTSRRTRQFGTFPGNYVKPLYL</sequence>
<feature type="compositionally biased region" description="Low complexity" evidence="12">
    <location>
        <begin position="414"/>
        <end position="428"/>
    </location>
</feature>
<feature type="compositionally biased region" description="Low complexity" evidence="12">
    <location>
        <begin position="721"/>
        <end position="741"/>
    </location>
</feature>
<feature type="compositionally biased region" description="Basic and acidic residues" evidence="12">
    <location>
        <begin position="310"/>
        <end position="334"/>
    </location>
</feature>
<feature type="region of interest" description="Disordered" evidence="12">
    <location>
        <begin position="251"/>
        <end position="334"/>
    </location>
</feature>
<keyword evidence="15" id="KW-1185">Reference proteome</keyword>
<evidence type="ECO:0000256" key="1">
    <source>
        <dbReference type="ARBA" id="ARBA00004236"/>
    </source>
</evidence>
<dbReference type="InterPro" id="IPR035606">
    <property type="entry name" value="SORBS1_SH3"/>
</dbReference>
<evidence type="ECO:0000256" key="2">
    <source>
        <dbReference type="ARBA" id="ARBA00004246"/>
    </source>
</evidence>
<dbReference type="SMART" id="SM00459">
    <property type="entry name" value="Sorb"/>
    <property type="match status" value="1"/>
</dbReference>
<evidence type="ECO:0000256" key="9">
    <source>
        <dbReference type="ARBA" id="ARBA00022949"/>
    </source>
</evidence>
<feature type="compositionally biased region" description="Basic and acidic residues" evidence="12">
    <location>
        <begin position="200"/>
        <end position="211"/>
    </location>
</feature>
<dbReference type="GO" id="GO:0031589">
    <property type="term" value="P:cell-substrate adhesion"/>
    <property type="evidence" value="ECO:0007669"/>
    <property type="project" value="TreeGrafter"/>
</dbReference>
<dbReference type="Pfam" id="PF07653">
    <property type="entry name" value="SH3_2"/>
    <property type="match status" value="1"/>
</dbReference>
<dbReference type="InterPro" id="IPR001452">
    <property type="entry name" value="SH3_domain"/>
</dbReference>
<protein>
    <submittedName>
        <fullName evidence="16">Sorbin and SH3 domain-containing protein 1 isoform X3</fullName>
    </submittedName>
</protein>
<dbReference type="GO" id="GO:0005925">
    <property type="term" value="C:focal adhesion"/>
    <property type="evidence" value="ECO:0007669"/>
    <property type="project" value="UniProtKB-SubCell"/>
</dbReference>
<feature type="compositionally biased region" description="Polar residues" evidence="12">
    <location>
        <begin position="115"/>
        <end position="125"/>
    </location>
</feature>
<dbReference type="CDD" id="cd11922">
    <property type="entry name" value="SH3_Sorbs1_2"/>
    <property type="match status" value="1"/>
</dbReference>
<reference evidence="16" key="1">
    <citation type="submission" date="2025-08" db="UniProtKB">
        <authorList>
            <consortium name="RefSeq"/>
        </authorList>
    </citation>
    <scope>IDENTIFICATION</scope>
</reference>
<dbReference type="Gene3D" id="2.30.30.40">
    <property type="entry name" value="SH3 Domains"/>
    <property type="match status" value="3"/>
</dbReference>
<dbReference type="FunFam" id="2.30.30.40:FF:000004">
    <property type="entry name" value="Sorbin and SH3 domain-containing protein 1 isoform 2"/>
    <property type="match status" value="1"/>
</dbReference>
<dbReference type="Pfam" id="PF02208">
    <property type="entry name" value="Sorb"/>
    <property type="match status" value="1"/>
</dbReference>
<feature type="domain" description="SH3" evidence="13">
    <location>
        <begin position="751"/>
        <end position="812"/>
    </location>
</feature>
<feature type="domain" description="SH3" evidence="13">
    <location>
        <begin position="645"/>
        <end position="706"/>
    </location>
</feature>